<evidence type="ECO:0000313" key="4">
    <source>
        <dbReference type="Proteomes" id="UP000187406"/>
    </source>
</evidence>
<comment type="caution">
    <text evidence="3">The sequence shown here is derived from an EMBL/GenBank/DDBJ whole genome shotgun (WGS) entry which is preliminary data.</text>
</comment>
<gene>
    <name evidence="3" type="ORF">CFOL_v3_16664</name>
</gene>
<accession>A0A1Q3BYY3</accession>
<proteinExistence type="predicted"/>
<dbReference type="GO" id="GO:0008270">
    <property type="term" value="F:zinc ion binding"/>
    <property type="evidence" value="ECO:0007669"/>
    <property type="project" value="UniProtKB-KW"/>
</dbReference>
<evidence type="ECO:0000259" key="2">
    <source>
        <dbReference type="PROSITE" id="PS50158"/>
    </source>
</evidence>
<protein>
    <submittedName>
        <fullName evidence="3">Zf-CCHC_4 domain-containing protein</fullName>
    </submittedName>
</protein>
<dbReference type="OrthoDB" id="1938170at2759"/>
<dbReference type="FunCoup" id="A0A1Q3BYY3">
    <property type="interactions" value="3"/>
</dbReference>
<sequence length="129" mass="15259">MGFLTLMEKVGRIIEESIGDLEEVKIVNGMREENHFLILRAGVDVRNPPRKGMKFLASSSGKAWLNFQYEKLPNFCYSCGRIRHIVKDCVHWQKKHGEEKKEEYQFGEWMRIESFHWVASLKLWETLRG</sequence>
<evidence type="ECO:0000313" key="3">
    <source>
        <dbReference type="EMBL" id="GAV73177.1"/>
    </source>
</evidence>
<keyword evidence="1" id="KW-0479">Metal-binding</keyword>
<evidence type="ECO:0000256" key="1">
    <source>
        <dbReference type="PROSITE-ProRule" id="PRU00047"/>
    </source>
</evidence>
<name>A0A1Q3BYY3_CEPFO</name>
<keyword evidence="1" id="KW-0863">Zinc-finger</keyword>
<dbReference type="EMBL" id="BDDD01001081">
    <property type="protein sequence ID" value="GAV73177.1"/>
    <property type="molecule type" value="Genomic_DNA"/>
</dbReference>
<dbReference type="PROSITE" id="PS50158">
    <property type="entry name" value="ZF_CCHC"/>
    <property type="match status" value="1"/>
</dbReference>
<reference evidence="4" key="1">
    <citation type="submission" date="2016-04" db="EMBL/GenBank/DDBJ databases">
        <title>Cephalotus genome sequencing.</title>
        <authorList>
            <person name="Fukushima K."/>
            <person name="Hasebe M."/>
            <person name="Fang X."/>
        </authorList>
    </citation>
    <scope>NUCLEOTIDE SEQUENCE [LARGE SCALE GENOMIC DNA]</scope>
    <source>
        <strain evidence="4">cv. St1</strain>
    </source>
</reference>
<dbReference type="InParanoid" id="A0A1Q3BYY3"/>
<dbReference type="InterPro" id="IPR001878">
    <property type="entry name" value="Znf_CCHC"/>
</dbReference>
<dbReference type="GO" id="GO:0003676">
    <property type="term" value="F:nucleic acid binding"/>
    <property type="evidence" value="ECO:0007669"/>
    <property type="project" value="InterPro"/>
</dbReference>
<organism evidence="3 4">
    <name type="scientific">Cephalotus follicularis</name>
    <name type="common">Albany pitcher plant</name>
    <dbReference type="NCBI Taxonomy" id="3775"/>
    <lineage>
        <taxon>Eukaryota</taxon>
        <taxon>Viridiplantae</taxon>
        <taxon>Streptophyta</taxon>
        <taxon>Embryophyta</taxon>
        <taxon>Tracheophyta</taxon>
        <taxon>Spermatophyta</taxon>
        <taxon>Magnoliopsida</taxon>
        <taxon>eudicotyledons</taxon>
        <taxon>Gunneridae</taxon>
        <taxon>Pentapetalae</taxon>
        <taxon>rosids</taxon>
        <taxon>fabids</taxon>
        <taxon>Oxalidales</taxon>
        <taxon>Cephalotaceae</taxon>
        <taxon>Cephalotus</taxon>
    </lineage>
</organism>
<keyword evidence="4" id="KW-1185">Reference proteome</keyword>
<dbReference type="AlphaFoldDB" id="A0A1Q3BYY3"/>
<dbReference type="Pfam" id="PF14392">
    <property type="entry name" value="zf-CCHC_4"/>
    <property type="match status" value="1"/>
</dbReference>
<keyword evidence="1" id="KW-0862">Zinc</keyword>
<feature type="domain" description="CCHC-type" evidence="2">
    <location>
        <begin position="76"/>
        <end position="89"/>
    </location>
</feature>
<dbReference type="InterPro" id="IPR025836">
    <property type="entry name" value="Zn_knuckle_CX2CX4HX4C"/>
</dbReference>
<dbReference type="Proteomes" id="UP000187406">
    <property type="component" value="Unassembled WGS sequence"/>
</dbReference>